<feature type="chain" id="PRO_5026164157" description="TolC family protein" evidence="8">
    <location>
        <begin position="40"/>
        <end position="484"/>
    </location>
</feature>
<dbReference type="GO" id="GO:0009279">
    <property type="term" value="C:cell outer membrane"/>
    <property type="evidence" value="ECO:0007669"/>
    <property type="project" value="UniProtKB-SubCell"/>
</dbReference>
<dbReference type="AlphaFoldDB" id="A0A6I6CYY6"/>
<dbReference type="PANTHER" id="PTHR30026:SF20">
    <property type="entry name" value="OUTER MEMBRANE PROTEIN TOLC"/>
    <property type="match status" value="1"/>
</dbReference>
<organism evidence="9 10">
    <name type="scientific">Guyparkeria halophila</name>
    <dbReference type="NCBI Taxonomy" id="47960"/>
    <lineage>
        <taxon>Bacteria</taxon>
        <taxon>Pseudomonadati</taxon>
        <taxon>Pseudomonadota</taxon>
        <taxon>Gammaproteobacteria</taxon>
        <taxon>Chromatiales</taxon>
        <taxon>Thioalkalibacteraceae</taxon>
        <taxon>Guyparkeria</taxon>
    </lineage>
</organism>
<evidence type="ECO:0000256" key="2">
    <source>
        <dbReference type="ARBA" id="ARBA00007613"/>
    </source>
</evidence>
<dbReference type="EMBL" id="CP046415">
    <property type="protein sequence ID" value="QGT77858.1"/>
    <property type="molecule type" value="Genomic_DNA"/>
</dbReference>
<dbReference type="KEGG" id="ghl:GM160_02520"/>
<name>A0A6I6CYY6_9GAMM</name>
<dbReference type="Gene3D" id="1.20.1600.10">
    <property type="entry name" value="Outer membrane efflux proteins (OEP)"/>
    <property type="match status" value="1"/>
</dbReference>
<comment type="subcellular location">
    <subcellularLocation>
        <location evidence="1">Cell outer membrane</location>
    </subcellularLocation>
</comment>
<evidence type="ECO:0000256" key="7">
    <source>
        <dbReference type="ARBA" id="ARBA00023237"/>
    </source>
</evidence>
<evidence type="ECO:0000256" key="4">
    <source>
        <dbReference type="ARBA" id="ARBA00022452"/>
    </source>
</evidence>
<evidence type="ECO:0000256" key="1">
    <source>
        <dbReference type="ARBA" id="ARBA00004442"/>
    </source>
</evidence>
<evidence type="ECO:0008006" key="11">
    <source>
        <dbReference type="Google" id="ProtNLM"/>
    </source>
</evidence>
<reference evidence="9 10" key="1">
    <citation type="submission" date="2019-11" db="EMBL/GenBank/DDBJ databases">
        <authorList>
            <person name="Zhang J."/>
            <person name="Sun C."/>
        </authorList>
    </citation>
    <scope>NUCLEOTIDE SEQUENCE [LARGE SCALE GENOMIC DNA]</scope>
    <source>
        <strain evidence="10">sp2</strain>
    </source>
</reference>
<feature type="signal peptide" evidence="8">
    <location>
        <begin position="1"/>
        <end position="39"/>
    </location>
</feature>
<keyword evidence="7" id="KW-0998">Cell outer membrane</keyword>
<sequence>MGKRRDLVPNPPAGRKRAAALTALAAGLLVAALPPAGWAADDLPPPPAVGEAGLVSPEPLPDALTFEQLLQLPLANQYGVVAARARYERQRAEEQLVRSSNRPQVTLDGRLRYVEPGELAVENDQHDDHRAGLSLRQKLFDFGRQQDRESAAEARLAGERLALLDEQQRQRLALLRAYFDVLLADQRYQALNERMAILFIRYDRARDRRELGQTSDYDIAVFERDYQDVMLERARADAERRLTRRHLAEVAGRPDQLPRELEPPDLDRLFEREVPAIGDLIETALAEDLALNGLRRLHEGSRSELAAARSGNLPSVHGEINADYYTREGATRDPFRAGVYLEFPLFRGGARNAEIAAAQAERMEVVARMAEREADIRRYATELVEMIRVQQSVGRQRIDALDTYAELNFMRNQTLYQMEKAADLGDAMAEMSMAKFERMQTTYALAMRWAELALLTDQSLEAVLLGEAGTALGGGDQNTMEETS</sequence>
<keyword evidence="4" id="KW-1134">Transmembrane beta strand</keyword>
<dbReference type="GO" id="GO:1990281">
    <property type="term" value="C:efflux pump complex"/>
    <property type="evidence" value="ECO:0007669"/>
    <property type="project" value="TreeGrafter"/>
</dbReference>
<proteinExistence type="inferred from homology"/>
<evidence type="ECO:0000256" key="8">
    <source>
        <dbReference type="SAM" id="SignalP"/>
    </source>
</evidence>
<evidence type="ECO:0000313" key="9">
    <source>
        <dbReference type="EMBL" id="QGT77858.1"/>
    </source>
</evidence>
<keyword evidence="5" id="KW-0812">Transmembrane</keyword>
<dbReference type="GO" id="GO:0015288">
    <property type="term" value="F:porin activity"/>
    <property type="evidence" value="ECO:0007669"/>
    <property type="project" value="TreeGrafter"/>
</dbReference>
<dbReference type="PANTHER" id="PTHR30026">
    <property type="entry name" value="OUTER MEMBRANE PROTEIN TOLC"/>
    <property type="match status" value="1"/>
</dbReference>
<accession>A0A6I6CYY6</accession>
<keyword evidence="10" id="KW-1185">Reference proteome</keyword>
<dbReference type="Pfam" id="PF02321">
    <property type="entry name" value="OEP"/>
    <property type="match status" value="1"/>
</dbReference>
<dbReference type="SUPFAM" id="SSF56954">
    <property type="entry name" value="Outer membrane efflux proteins (OEP)"/>
    <property type="match status" value="1"/>
</dbReference>
<evidence type="ECO:0000313" key="10">
    <source>
        <dbReference type="Proteomes" id="UP000427716"/>
    </source>
</evidence>
<evidence type="ECO:0000256" key="3">
    <source>
        <dbReference type="ARBA" id="ARBA00022448"/>
    </source>
</evidence>
<dbReference type="Proteomes" id="UP000427716">
    <property type="component" value="Chromosome"/>
</dbReference>
<comment type="similarity">
    <text evidence="2">Belongs to the outer membrane factor (OMF) (TC 1.B.17) family.</text>
</comment>
<keyword evidence="6" id="KW-0472">Membrane</keyword>
<evidence type="ECO:0000256" key="6">
    <source>
        <dbReference type="ARBA" id="ARBA00023136"/>
    </source>
</evidence>
<gene>
    <name evidence="9" type="ORF">GM160_02520</name>
</gene>
<protein>
    <recommendedName>
        <fullName evidence="11">TolC family protein</fullName>
    </recommendedName>
</protein>
<keyword evidence="8" id="KW-0732">Signal</keyword>
<dbReference type="InterPro" id="IPR003423">
    <property type="entry name" value="OMP_efflux"/>
</dbReference>
<dbReference type="InterPro" id="IPR051906">
    <property type="entry name" value="TolC-like"/>
</dbReference>
<dbReference type="GO" id="GO:0015562">
    <property type="term" value="F:efflux transmembrane transporter activity"/>
    <property type="evidence" value="ECO:0007669"/>
    <property type="project" value="InterPro"/>
</dbReference>
<evidence type="ECO:0000256" key="5">
    <source>
        <dbReference type="ARBA" id="ARBA00022692"/>
    </source>
</evidence>
<dbReference type="RefSeq" id="WP_156227889.1">
    <property type="nucleotide sequence ID" value="NZ_CP046415.1"/>
</dbReference>
<keyword evidence="3" id="KW-0813">Transport</keyword>